<organism evidence="1 2">
    <name type="scientific">Aspergillus melleus</name>
    <dbReference type="NCBI Taxonomy" id="138277"/>
    <lineage>
        <taxon>Eukaryota</taxon>
        <taxon>Fungi</taxon>
        <taxon>Dikarya</taxon>
        <taxon>Ascomycota</taxon>
        <taxon>Pezizomycotina</taxon>
        <taxon>Eurotiomycetes</taxon>
        <taxon>Eurotiomycetidae</taxon>
        <taxon>Eurotiales</taxon>
        <taxon>Aspergillaceae</taxon>
        <taxon>Aspergillus</taxon>
        <taxon>Aspergillus subgen. Circumdati</taxon>
    </lineage>
</organism>
<keyword evidence="2" id="KW-1185">Reference proteome</keyword>
<evidence type="ECO:0000313" key="2">
    <source>
        <dbReference type="Proteomes" id="UP001177260"/>
    </source>
</evidence>
<dbReference type="EMBL" id="JAOPJF010000003">
    <property type="protein sequence ID" value="KAK1149666.1"/>
    <property type="molecule type" value="Genomic_DNA"/>
</dbReference>
<name>A0ACC3BGP8_9EURO</name>
<reference evidence="1 2" key="1">
    <citation type="journal article" date="2023" name="ACS Omega">
        <title>Identification of the Neoaspergillic Acid Biosynthesis Gene Cluster by Establishing an In Vitro CRISPR-Ribonucleoprotein Genetic System in Aspergillus melleus.</title>
        <authorList>
            <person name="Yuan B."/>
            <person name="Grau M.F."/>
            <person name="Murata R.M."/>
            <person name="Torok T."/>
            <person name="Venkateswaran K."/>
            <person name="Stajich J.E."/>
            <person name="Wang C.C.C."/>
        </authorList>
    </citation>
    <scope>NUCLEOTIDE SEQUENCE [LARGE SCALE GENOMIC DNA]</scope>
    <source>
        <strain evidence="1 2">IMV 1140</strain>
    </source>
</reference>
<comment type="caution">
    <text evidence="1">The sequence shown here is derived from an EMBL/GenBank/DDBJ whole genome shotgun (WGS) entry which is preliminary data.</text>
</comment>
<accession>A0ACC3BGP8</accession>
<proteinExistence type="predicted"/>
<dbReference type="Proteomes" id="UP001177260">
    <property type="component" value="Unassembled WGS sequence"/>
</dbReference>
<gene>
    <name evidence="1" type="ORF">N8T08_005218</name>
</gene>
<protein>
    <submittedName>
        <fullName evidence="1">Uncharacterized protein</fullName>
    </submittedName>
</protein>
<evidence type="ECO:0000313" key="1">
    <source>
        <dbReference type="EMBL" id="KAK1149666.1"/>
    </source>
</evidence>
<sequence>MNVSPTSPESHPHRIERRRTVGESSVGGWSARPKPVATACERCRRRKIRCDGETPCATCRRFSLACVRPRKNGGESQAALEQRVRQLEAQIVELSTGFVSTAQTQIPTAEGVDYQSPARRASPMPLTLNTQFGDVRQDAENIAGDGPFKHLLADYCPPGLDIPRIEVVDCADLSPTALTPTPSLPSAGSVASSPMSGTLDAGLTAPHFGLALSPPMSTCPSPSYDSLPYLSPTSLAGSSTSRRSSVSSLGLDMGWGGPGITISDSPDEELAFNAFAPLPSDAQPTPVPTRFEAETLLELFFEKSHAFGYPVDQVRFRTFLDIIYSPYDGSLGSGSPQHVSMARFQVYMAMAIGLRFKTDGRATESRLLENCYRLALDQIRSPQFWSQPLAGEAAMLMILFARASQDSIC</sequence>